<evidence type="ECO:0000259" key="1">
    <source>
        <dbReference type="Pfam" id="PF18376"/>
    </source>
</evidence>
<gene>
    <name evidence="2" type="ORF">S01H4_35688</name>
</gene>
<reference evidence="2" key="1">
    <citation type="journal article" date="2014" name="Front. Microbiol.">
        <title>High frequency of phylogenetically diverse reductive dehalogenase-homologous genes in deep subseafloor sedimentary metagenomes.</title>
        <authorList>
            <person name="Kawai M."/>
            <person name="Futagami T."/>
            <person name="Toyoda A."/>
            <person name="Takaki Y."/>
            <person name="Nishi S."/>
            <person name="Hori S."/>
            <person name="Arai W."/>
            <person name="Tsubouchi T."/>
            <person name="Morono Y."/>
            <person name="Uchiyama I."/>
            <person name="Ito T."/>
            <person name="Fujiyama A."/>
            <person name="Inagaki F."/>
            <person name="Takami H."/>
        </authorList>
    </citation>
    <scope>NUCLEOTIDE SEQUENCE</scope>
    <source>
        <strain evidence="2">Expedition CK06-06</strain>
    </source>
</reference>
<dbReference type="InterPro" id="IPR036554">
    <property type="entry name" value="GHMP_kinase_C_sf"/>
</dbReference>
<feature type="non-terminal residue" evidence="2">
    <location>
        <position position="1"/>
    </location>
</feature>
<comment type="caution">
    <text evidence="2">The sequence shown here is derived from an EMBL/GenBank/DDBJ whole genome shotgun (WGS) entry which is preliminary data.</text>
</comment>
<name>X1BHF7_9ZZZZ</name>
<proteinExistence type="predicted"/>
<accession>X1BHF7</accession>
<dbReference type="AlphaFoldDB" id="X1BHF7"/>
<evidence type="ECO:0000313" key="2">
    <source>
        <dbReference type="EMBL" id="GAG80642.1"/>
    </source>
</evidence>
<dbReference type="SUPFAM" id="SSF55060">
    <property type="entry name" value="GHMP Kinase, C-terminal domain"/>
    <property type="match status" value="1"/>
</dbReference>
<sequence length="94" mass="10022">AVIMTSNPPLLYWQPATLTVIHAVKEIRAQGTAVCYTIDAGPNVHVICPKINADYISAQLNQIHGVQKVLTAHPGGPARCIMDGDESITSKSSI</sequence>
<protein>
    <recommendedName>
        <fullName evidence="1">Mvd1 C-terminal domain-containing protein</fullName>
    </recommendedName>
</protein>
<dbReference type="Gene3D" id="3.30.70.890">
    <property type="entry name" value="GHMP kinase, C-terminal domain"/>
    <property type="match status" value="1"/>
</dbReference>
<dbReference type="InterPro" id="IPR041431">
    <property type="entry name" value="Mvd1_C"/>
</dbReference>
<dbReference type="EMBL" id="BART01019001">
    <property type="protein sequence ID" value="GAG80642.1"/>
    <property type="molecule type" value="Genomic_DNA"/>
</dbReference>
<dbReference type="Pfam" id="PF18376">
    <property type="entry name" value="MDD_C"/>
    <property type="match status" value="1"/>
</dbReference>
<feature type="domain" description="Mvd1 C-terminal" evidence="1">
    <location>
        <begin position="1"/>
        <end position="72"/>
    </location>
</feature>
<organism evidence="2">
    <name type="scientific">marine sediment metagenome</name>
    <dbReference type="NCBI Taxonomy" id="412755"/>
    <lineage>
        <taxon>unclassified sequences</taxon>
        <taxon>metagenomes</taxon>
        <taxon>ecological metagenomes</taxon>
    </lineage>
</organism>